<dbReference type="InterPro" id="IPR003538">
    <property type="entry name" value="TonB"/>
</dbReference>
<evidence type="ECO:0000256" key="6">
    <source>
        <dbReference type="ARBA" id="ARBA00022692"/>
    </source>
</evidence>
<keyword evidence="3" id="KW-0813">Transport</keyword>
<keyword evidence="9 11" id="KW-0472">Membrane</keyword>
<keyword evidence="5" id="KW-0997">Cell inner membrane</keyword>
<protein>
    <recommendedName>
        <fullName evidence="12">TonB C-terminal domain-containing protein</fullName>
    </recommendedName>
</protein>
<keyword evidence="4" id="KW-1003">Cell membrane</keyword>
<dbReference type="PANTHER" id="PTHR33446">
    <property type="entry name" value="PROTEIN TONB-RELATED"/>
    <property type="match status" value="1"/>
</dbReference>
<dbReference type="SUPFAM" id="SSF74653">
    <property type="entry name" value="TolA/TonB C-terminal domain"/>
    <property type="match status" value="1"/>
</dbReference>
<evidence type="ECO:0000259" key="12">
    <source>
        <dbReference type="PROSITE" id="PS52015"/>
    </source>
</evidence>
<dbReference type="EMBL" id="MGJB01000015">
    <property type="protein sequence ID" value="OGM98439.1"/>
    <property type="molecule type" value="Genomic_DNA"/>
</dbReference>
<keyword evidence="7" id="KW-0653">Protein transport</keyword>
<feature type="region of interest" description="Disordered" evidence="10">
    <location>
        <begin position="113"/>
        <end position="169"/>
    </location>
</feature>
<evidence type="ECO:0000256" key="9">
    <source>
        <dbReference type="ARBA" id="ARBA00023136"/>
    </source>
</evidence>
<reference evidence="13 14" key="1">
    <citation type="journal article" date="2016" name="Nat. Commun.">
        <title>Thousands of microbial genomes shed light on interconnected biogeochemical processes in an aquifer system.</title>
        <authorList>
            <person name="Anantharaman K."/>
            <person name="Brown C.T."/>
            <person name="Hug L.A."/>
            <person name="Sharon I."/>
            <person name="Castelle C.J."/>
            <person name="Probst A.J."/>
            <person name="Thomas B.C."/>
            <person name="Singh A."/>
            <person name="Wilkins M.J."/>
            <person name="Karaoz U."/>
            <person name="Brodie E.L."/>
            <person name="Williams K.H."/>
            <person name="Hubbard S.S."/>
            <person name="Banfield J.F."/>
        </authorList>
    </citation>
    <scope>NUCLEOTIDE SEQUENCE [LARGE SCALE GENOMIC DNA]</scope>
</reference>
<dbReference type="InterPro" id="IPR006260">
    <property type="entry name" value="TonB/TolA_C"/>
</dbReference>
<dbReference type="Proteomes" id="UP000176893">
    <property type="component" value="Unassembled WGS sequence"/>
</dbReference>
<feature type="domain" description="TonB C-terminal" evidence="12">
    <location>
        <begin position="172"/>
        <end position="260"/>
    </location>
</feature>
<evidence type="ECO:0000256" key="5">
    <source>
        <dbReference type="ARBA" id="ARBA00022519"/>
    </source>
</evidence>
<evidence type="ECO:0000256" key="4">
    <source>
        <dbReference type="ARBA" id="ARBA00022475"/>
    </source>
</evidence>
<feature type="region of interest" description="Disordered" evidence="10">
    <location>
        <begin position="66"/>
        <end position="85"/>
    </location>
</feature>
<dbReference type="PRINTS" id="PR01374">
    <property type="entry name" value="TONBPROTEIN"/>
</dbReference>
<evidence type="ECO:0000256" key="1">
    <source>
        <dbReference type="ARBA" id="ARBA00004383"/>
    </source>
</evidence>
<evidence type="ECO:0000313" key="13">
    <source>
        <dbReference type="EMBL" id="OGM98439.1"/>
    </source>
</evidence>
<keyword evidence="6 11" id="KW-0812">Transmembrane</keyword>
<feature type="compositionally biased region" description="Pro residues" evidence="10">
    <location>
        <begin position="70"/>
        <end position="79"/>
    </location>
</feature>
<dbReference type="Gene3D" id="3.30.1150.10">
    <property type="match status" value="1"/>
</dbReference>
<evidence type="ECO:0000256" key="10">
    <source>
        <dbReference type="SAM" id="MobiDB-lite"/>
    </source>
</evidence>
<gene>
    <name evidence="13" type="ORF">A2649_02575</name>
</gene>
<evidence type="ECO:0000256" key="11">
    <source>
        <dbReference type="SAM" id="Phobius"/>
    </source>
</evidence>
<dbReference type="GO" id="GO:0030288">
    <property type="term" value="C:outer membrane-bounded periplasmic space"/>
    <property type="evidence" value="ECO:0007669"/>
    <property type="project" value="InterPro"/>
</dbReference>
<dbReference type="GO" id="GO:0031992">
    <property type="term" value="F:energy transducer activity"/>
    <property type="evidence" value="ECO:0007669"/>
    <property type="project" value="InterPro"/>
</dbReference>
<dbReference type="Pfam" id="PF03544">
    <property type="entry name" value="TonB_C"/>
    <property type="match status" value="1"/>
</dbReference>
<dbReference type="PROSITE" id="PS52015">
    <property type="entry name" value="TONB_CTD"/>
    <property type="match status" value="1"/>
</dbReference>
<keyword evidence="8 11" id="KW-1133">Transmembrane helix</keyword>
<evidence type="ECO:0000256" key="2">
    <source>
        <dbReference type="ARBA" id="ARBA00006555"/>
    </source>
</evidence>
<sequence>MENRLFENTIHRTLVVGNGKEFRYLIVFSGLVHVLVLVVWFSFTPPNKPPVRFSDSVSSLPTPVFLKNIKPPPPPLPPRPKPRAKNSLKKLVEQKIETPKEVKTLSIPIEAPEKIKPEPTKLKEKTEDDTASDYPGAGEGVPGGIPGGVPGGTVGQNPSSGSLPKGPVEVKGNPTLLKRIKYVHPEYPINALRARIEGMVIVEALIGKNGKIKNVRIVQLVPFLDSAALEAVKKWEYEPVVVDGEVREVILTVTINFKIV</sequence>
<feature type="transmembrane region" description="Helical" evidence="11">
    <location>
        <begin position="21"/>
        <end position="43"/>
    </location>
</feature>
<evidence type="ECO:0000256" key="8">
    <source>
        <dbReference type="ARBA" id="ARBA00022989"/>
    </source>
</evidence>
<dbReference type="GO" id="GO:0015031">
    <property type="term" value="P:protein transport"/>
    <property type="evidence" value="ECO:0007669"/>
    <property type="project" value="UniProtKB-KW"/>
</dbReference>
<accession>A0A1F8EDL3</accession>
<dbReference type="InterPro" id="IPR051045">
    <property type="entry name" value="TonB-dependent_transducer"/>
</dbReference>
<organism evidence="13 14">
    <name type="scientific">Candidatus Yanofskybacteria bacterium RIFCSPHIGHO2_01_FULL_41_26</name>
    <dbReference type="NCBI Taxonomy" id="1802661"/>
    <lineage>
        <taxon>Bacteria</taxon>
        <taxon>Candidatus Yanofskyibacteriota</taxon>
    </lineage>
</organism>
<dbReference type="NCBIfam" id="TIGR01352">
    <property type="entry name" value="tonB_Cterm"/>
    <property type="match status" value="1"/>
</dbReference>
<evidence type="ECO:0000256" key="7">
    <source>
        <dbReference type="ARBA" id="ARBA00022927"/>
    </source>
</evidence>
<comment type="subcellular location">
    <subcellularLocation>
        <location evidence="1">Cell inner membrane</location>
        <topology evidence="1">Single-pass membrane protein</topology>
        <orientation evidence="1">Periplasmic side</orientation>
    </subcellularLocation>
</comment>
<comment type="caution">
    <text evidence="13">The sequence shown here is derived from an EMBL/GenBank/DDBJ whole genome shotgun (WGS) entry which is preliminary data.</text>
</comment>
<dbReference type="AlphaFoldDB" id="A0A1F8EDL3"/>
<name>A0A1F8EDL3_9BACT</name>
<dbReference type="InterPro" id="IPR037682">
    <property type="entry name" value="TonB_C"/>
</dbReference>
<dbReference type="GO" id="GO:0015891">
    <property type="term" value="P:siderophore transport"/>
    <property type="evidence" value="ECO:0007669"/>
    <property type="project" value="InterPro"/>
</dbReference>
<dbReference type="GO" id="GO:0005886">
    <property type="term" value="C:plasma membrane"/>
    <property type="evidence" value="ECO:0007669"/>
    <property type="project" value="UniProtKB-SubCell"/>
</dbReference>
<dbReference type="STRING" id="1802661.A2649_02575"/>
<comment type="similarity">
    <text evidence="2">Belongs to the TonB family.</text>
</comment>
<evidence type="ECO:0000313" key="14">
    <source>
        <dbReference type="Proteomes" id="UP000176893"/>
    </source>
</evidence>
<feature type="compositionally biased region" description="Gly residues" evidence="10">
    <location>
        <begin position="137"/>
        <end position="154"/>
    </location>
</feature>
<evidence type="ECO:0000256" key="3">
    <source>
        <dbReference type="ARBA" id="ARBA00022448"/>
    </source>
</evidence>
<proteinExistence type="inferred from homology"/>
<dbReference type="GO" id="GO:0055085">
    <property type="term" value="P:transmembrane transport"/>
    <property type="evidence" value="ECO:0007669"/>
    <property type="project" value="InterPro"/>
</dbReference>
<feature type="compositionally biased region" description="Basic and acidic residues" evidence="10">
    <location>
        <begin position="113"/>
        <end position="128"/>
    </location>
</feature>